<evidence type="ECO:0000256" key="5">
    <source>
        <dbReference type="ARBA" id="ARBA00022989"/>
    </source>
</evidence>
<dbReference type="RefSeq" id="WP_124397620.1">
    <property type="nucleotide sequence ID" value="NZ_BHZE01000008.1"/>
</dbReference>
<accession>A0A401XKJ7</accession>
<dbReference type="InterPro" id="IPR011055">
    <property type="entry name" value="Dup_hybrid_motif"/>
</dbReference>
<evidence type="ECO:0000313" key="10">
    <source>
        <dbReference type="Proteomes" id="UP000286715"/>
    </source>
</evidence>
<feature type="transmembrane region" description="Helical" evidence="7">
    <location>
        <begin position="265"/>
        <end position="282"/>
    </location>
</feature>
<dbReference type="Pfam" id="PF01551">
    <property type="entry name" value="Peptidase_M23"/>
    <property type="match status" value="1"/>
</dbReference>
<feature type="transmembrane region" description="Helical" evidence="7">
    <location>
        <begin position="91"/>
        <end position="109"/>
    </location>
</feature>
<name>A0A401XKJ7_9FLAO</name>
<feature type="transmembrane region" description="Helical" evidence="7">
    <location>
        <begin position="116"/>
        <end position="132"/>
    </location>
</feature>
<evidence type="ECO:0000256" key="2">
    <source>
        <dbReference type="ARBA" id="ARBA00005914"/>
    </source>
</evidence>
<dbReference type="InterPro" id="IPR029020">
    <property type="entry name" value="Ammonium/urea_transptr"/>
</dbReference>
<dbReference type="Proteomes" id="UP000286715">
    <property type="component" value="Unassembled WGS sequence"/>
</dbReference>
<dbReference type="SUPFAM" id="SSF51261">
    <property type="entry name" value="Duplicated hybrid motif"/>
    <property type="match status" value="1"/>
</dbReference>
<evidence type="ECO:0000256" key="7">
    <source>
        <dbReference type="SAM" id="Phobius"/>
    </source>
</evidence>
<evidence type="ECO:0000256" key="4">
    <source>
        <dbReference type="ARBA" id="ARBA00022692"/>
    </source>
</evidence>
<comment type="similarity">
    <text evidence="2">Belongs to the urea transporter family.</text>
</comment>
<dbReference type="CDD" id="cd12797">
    <property type="entry name" value="M23_peptidase"/>
    <property type="match status" value="1"/>
</dbReference>
<dbReference type="OrthoDB" id="9809488at2"/>
<dbReference type="Pfam" id="PF03253">
    <property type="entry name" value="UT"/>
    <property type="match status" value="1"/>
</dbReference>
<dbReference type="EMBL" id="BHZE01000008">
    <property type="protein sequence ID" value="GCD77555.1"/>
    <property type="molecule type" value="Genomic_DNA"/>
</dbReference>
<dbReference type="PANTHER" id="PTHR10464">
    <property type="entry name" value="UREA TRANSPORTER"/>
    <property type="match status" value="1"/>
</dbReference>
<evidence type="ECO:0000313" key="9">
    <source>
        <dbReference type="EMBL" id="GCD77555.1"/>
    </source>
</evidence>
<evidence type="ECO:0000256" key="6">
    <source>
        <dbReference type="ARBA" id="ARBA00023136"/>
    </source>
</evidence>
<keyword evidence="5 7" id="KW-1133">Transmembrane helix</keyword>
<organism evidence="9 10">
    <name type="scientific">Thermaurantimonas aggregans</name>
    <dbReference type="NCBI Taxonomy" id="2173829"/>
    <lineage>
        <taxon>Bacteria</taxon>
        <taxon>Pseudomonadati</taxon>
        <taxon>Bacteroidota</taxon>
        <taxon>Flavobacteriia</taxon>
        <taxon>Flavobacteriales</taxon>
        <taxon>Schleiferiaceae</taxon>
        <taxon>Thermaurantimonas</taxon>
    </lineage>
</organism>
<proteinExistence type="inferred from homology"/>
<keyword evidence="3" id="KW-1003">Cell membrane</keyword>
<feature type="transmembrane region" description="Helical" evidence="7">
    <location>
        <begin position="69"/>
        <end position="85"/>
    </location>
</feature>
<evidence type="ECO:0000256" key="1">
    <source>
        <dbReference type="ARBA" id="ARBA00004651"/>
    </source>
</evidence>
<keyword evidence="6 7" id="KW-0472">Membrane</keyword>
<comment type="subcellular location">
    <subcellularLocation>
        <location evidence="1">Cell membrane</location>
        <topology evidence="1">Multi-pass membrane protein</topology>
    </subcellularLocation>
</comment>
<dbReference type="GO" id="GO:0015204">
    <property type="term" value="F:urea transmembrane transporter activity"/>
    <property type="evidence" value="ECO:0007669"/>
    <property type="project" value="InterPro"/>
</dbReference>
<dbReference type="Gene3D" id="2.70.70.10">
    <property type="entry name" value="Glucose Permease (Domain IIA)"/>
    <property type="match status" value="1"/>
</dbReference>
<dbReference type="Gene3D" id="1.10.3430.10">
    <property type="entry name" value="Ammonium transporter AmtB like domains"/>
    <property type="match status" value="1"/>
</dbReference>
<feature type="transmembrane region" description="Helical" evidence="7">
    <location>
        <begin position="238"/>
        <end position="258"/>
    </location>
</feature>
<dbReference type="InterPro" id="IPR016047">
    <property type="entry name" value="M23ase_b-sheet_dom"/>
</dbReference>
<evidence type="ECO:0000256" key="3">
    <source>
        <dbReference type="ARBA" id="ARBA00022475"/>
    </source>
</evidence>
<dbReference type="PANTHER" id="PTHR10464:SF4">
    <property type="entry name" value="UREA TRANSPORTER"/>
    <property type="match status" value="1"/>
</dbReference>
<dbReference type="GO" id="GO:0005886">
    <property type="term" value="C:plasma membrane"/>
    <property type="evidence" value="ECO:0007669"/>
    <property type="project" value="UniProtKB-SubCell"/>
</dbReference>
<feature type="domain" description="M23ase beta-sheet core" evidence="8">
    <location>
        <begin position="406"/>
        <end position="495"/>
    </location>
</feature>
<keyword evidence="4 7" id="KW-0812">Transmembrane</keyword>
<feature type="transmembrane region" description="Helical" evidence="7">
    <location>
        <begin position="26"/>
        <end position="57"/>
    </location>
</feature>
<keyword evidence="10" id="KW-1185">Reference proteome</keyword>
<comment type="caution">
    <text evidence="9">The sequence shown here is derived from an EMBL/GenBank/DDBJ whole genome shotgun (WGS) entry which is preliminary data.</text>
</comment>
<dbReference type="AlphaFoldDB" id="A0A401XKJ7"/>
<gene>
    <name evidence="9" type="ORF">JCM31826_10370</name>
</gene>
<reference evidence="9 10" key="1">
    <citation type="submission" date="2018-11" db="EMBL/GenBank/DDBJ databases">
        <title>Schleiferia aggregans sp. nov., a moderately thermophilic heterotrophic bacterium isolated from microbial mats at a terrestrial hot spring.</title>
        <authorList>
            <person name="Iino T."/>
            <person name="Ohkuma M."/>
            <person name="Haruta S."/>
        </authorList>
    </citation>
    <scope>NUCLEOTIDE SEQUENCE [LARGE SCALE GENOMIC DNA]</scope>
    <source>
        <strain evidence="9 10">LA</strain>
    </source>
</reference>
<protein>
    <recommendedName>
        <fullName evidence="8">M23ase beta-sheet core domain-containing protein</fullName>
    </recommendedName>
</protein>
<evidence type="ECO:0000259" key="8">
    <source>
        <dbReference type="Pfam" id="PF01551"/>
    </source>
</evidence>
<feature type="transmembrane region" description="Helical" evidence="7">
    <location>
        <begin position="181"/>
        <end position="208"/>
    </location>
</feature>
<sequence>MKLIKWFSAAVLNSYAQLFFSNNKWFGLILLSITFLDFYVGILGLFCVLTTLVLAYVLGINQYSISQGFYGFNSLLVGIGLAIYFKPSISLVILISAAGILTLFISLSYEGFLAKYGLPFLSLPFITVFWLLRLSTRQFQSLGFSDRGIYVLNELYSLGGNKLVKIYEWINAFDIPSAIKAYLLSLGAIFFQQNVLAGFLACIGLFLYSRIAFSLSIIGFLIAYFFYTILGIHFNEVYFSYIGFNYILTSIALGGFFIIPNASSYIAQIFIIPIVVVVSISLQEIFNLFNLPVHSLPFNLVVLTVLYGLKFREDNRIGLSTIFWQQNSPEKNLYFFNNYTERFGNESSFPIYLPFYGEWVVTQGHNGEYTHKEDWKYAWDFEIIDEDGRTYKNNGLFVTDYYCYEKNILAPADGIIEDIIDDIEDNPIGIRNLENNWGNTIIIKHTEFLYTQMSHLKKGSITCSKGQSVKRGDILGKVGNSGNSPYPHLHFQIQSAPYVGSKTINYPLSYVYLKNQKKGKLFQVIIPEKGDKISYLTPNLILKKSFHFIVGEQLTFKDESGRDVLWTVKRDYYTLVKYIECEKSNSKAYFRLDDNMLQFTHFEGDKKSMLYYFYLASYKVSFGFTNRLELSDKIPVNMVFKPYSLLIHDFFAPFIPFLHCIYHLSYPDVNTGLISKPIKLKSSIVKTFFGKKVDSIEFELEEDQSGIKYLKVHNKRSKNEKWVVKS</sequence>
<dbReference type="InterPro" id="IPR004937">
    <property type="entry name" value="Urea_transporter"/>
</dbReference>
<feature type="transmembrane region" description="Helical" evidence="7">
    <location>
        <begin position="215"/>
        <end position="232"/>
    </location>
</feature>